<dbReference type="Pfam" id="PF01896">
    <property type="entry name" value="DNA_primase_S"/>
    <property type="match status" value="1"/>
</dbReference>
<dbReference type="InterPro" id="IPR014052">
    <property type="entry name" value="DNA_primase_ssu_euk/arc"/>
</dbReference>
<dbReference type="GO" id="GO:0046872">
    <property type="term" value="F:metal ion binding"/>
    <property type="evidence" value="ECO:0007669"/>
    <property type="project" value="UniProtKB-KW"/>
</dbReference>
<evidence type="ECO:0000256" key="6">
    <source>
        <dbReference type="ARBA" id="ARBA00022705"/>
    </source>
</evidence>
<keyword evidence="13" id="KW-1185">Reference proteome</keyword>
<dbReference type="NCBIfam" id="TIGR00335">
    <property type="entry name" value="primase_sml"/>
    <property type="match status" value="1"/>
</dbReference>
<evidence type="ECO:0000256" key="4">
    <source>
        <dbReference type="ARBA" id="ARBA00022679"/>
    </source>
</evidence>
<gene>
    <name evidence="12" type="ORF">MSPICULIGERA_LOCUS11673</name>
</gene>
<keyword evidence="4 10" id="KW-0808">Transferase</keyword>
<keyword evidence="8" id="KW-0862">Zinc</keyword>
<dbReference type="GO" id="GO:0005658">
    <property type="term" value="C:alpha DNA polymerase:primase complex"/>
    <property type="evidence" value="ECO:0007669"/>
    <property type="project" value="UniProtKB-ARBA"/>
</dbReference>
<proteinExistence type="inferred from homology"/>
<feature type="non-terminal residue" evidence="12">
    <location>
        <position position="440"/>
    </location>
</feature>
<protein>
    <recommendedName>
        <fullName evidence="10">DNA primase</fullName>
        <ecNumber evidence="10">2.7.7.-</ecNumber>
    </recommendedName>
</protein>
<evidence type="ECO:0000313" key="13">
    <source>
        <dbReference type="Proteomes" id="UP001177023"/>
    </source>
</evidence>
<feature type="region of interest" description="Disordered" evidence="11">
    <location>
        <begin position="416"/>
        <end position="440"/>
    </location>
</feature>
<keyword evidence="9" id="KW-0804">Transcription</keyword>
<evidence type="ECO:0000256" key="8">
    <source>
        <dbReference type="ARBA" id="ARBA00022833"/>
    </source>
</evidence>
<evidence type="ECO:0000256" key="2">
    <source>
        <dbReference type="ARBA" id="ARBA00022478"/>
    </source>
</evidence>
<comment type="caution">
    <text evidence="12">The sequence shown here is derived from an EMBL/GenBank/DDBJ whole genome shotgun (WGS) entry which is preliminary data.</text>
</comment>
<evidence type="ECO:0000313" key="12">
    <source>
        <dbReference type="EMBL" id="CAJ0573312.1"/>
    </source>
</evidence>
<name>A0AA36G000_9BILA</name>
<dbReference type="EC" id="2.7.7.-" evidence="10"/>
<evidence type="ECO:0000256" key="1">
    <source>
        <dbReference type="ARBA" id="ARBA00009762"/>
    </source>
</evidence>
<keyword evidence="6 10" id="KW-0235">DNA replication</keyword>
<evidence type="ECO:0000256" key="10">
    <source>
        <dbReference type="RuleBase" id="RU003514"/>
    </source>
</evidence>
<evidence type="ECO:0000256" key="3">
    <source>
        <dbReference type="ARBA" id="ARBA00022515"/>
    </source>
</evidence>
<sequence>MGEYHPDLLPRLLPTYYKELFPFKPYTRWLSYGTRPTEKLGMREFAFIFEGDAHLRYRSFACAADFERDLCKLNPHKLDLGAMYNFPPRDHKMHAEFRPVEREFVLDIDLTDYERVRTCCTEATVCDKCWKFIALAVKILDKLLADDFGFMARLWVFSGRRGVHCWVADPEARAMNNNQRQGVAEYLSMFEGTKMNVNFGSRKVVPSPLHPMVESAYRTALDSGIFEQMVHEQGWLKDARLNFIVHQFEDEKMREQIKTSLLKANEKARWEYLLTKFDEEARRKYNEANPESTVEAPKAAKNFLRWFVLYHIYPRLDVNVSTGMNHLLKSPFCIHPKTGNVAVPLNPDVITEFDVGKAPRIDQICTQLREAVKSNETPEDRKVLGYKHTSLRPYVENFERFIERAMASEKRARQEQKLKEEELKAAATATDVKAPLRTQN</sequence>
<dbReference type="GO" id="GO:0003899">
    <property type="term" value="F:DNA-directed RNA polymerase activity"/>
    <property type="evidence" value="ECO:0007669"/>
    <property type="project" value="InterPro"/>
</dbReference>
<dbReference type="EMBL" id="CATQJA010002617">
    <property type="protein sequence ID" value="CAJ0573312.1"/>
    <property type="molecule type" value="Genomic_DNA"/>
</dbReference>
<dbReference type="CDD" id="cd04860">
    <property type="entry name" value="AE_Prim_S"/>
    <property type="match status" value="1"/>
</dbReference>
<keyword evidence="5" id="KW-0548">Nucleotidyltransferase</keyword>
<dbReference type="Gene3D" id="3.90.920.10">
    <property type="entry name" value="DNA primase, PRIM domain"/>
    <property type="match status" value="1"/>
</dbReference>
<dbReference type="PANTHER" id="PTHR10536">
    <property type="entry name" value="DNA PRIMASE SMALL SUBUNIT"/>
    <property type="match status" value="1"/>
</dbReference>
<evidence type="ECO:0000256" key="5">
    <source>
        <dbReference type="ARBA" id="ARBA00022695"/>
    </source>
</evidence>
<dbReference type="GO" id="GO:0006269">
    <property type="term" value="P:DNA replication, synthesis of primer"/>
    <property type="evidence" value="ECO:0007669"/>
    <property type="project" value="UniProtKB-KW"/>
</dbReference>
<organism evidence="12 13">
    <name type="scientific">Mesorhabditis spiculigera</name>
    <dbReference type="NCBI Taxonomy" id="96644"/>
    <lineage>
        <taxon>Eukaryota</taxon>
        <taxon>Metazoa</taxon>
        <taxon>Ecdysozoa</taxon>
        <taxon>Nematoda</taxon>
        <taxon>Chromadorea</taxon>
        <taxon>Rhabditida</taxon>
        <taxon>Rhabditina</taxon>
        <taxon>Rhabditomorpha</taxon>
        <taxon>Rhabditoidea</taxon>
        <taxon>Rhabditidae</taxon>
        <taxon>Mesorhabditinae</taxon>
        <taxon>Mesorhabditis</taxon>
    </lineage>
</organism>
<accession>A0AA36G000</accession>
<keyword evidence="2 10" id="KW-0240">DNA-directed RNA polymerase</keyword>
<evidence type="ECO:0000256" key="9">
    <source>
        <dbReference type="ARBA" id="ARBA00023163"/>
    </source>
</evidence>
<dbReference type="FunFam" id="3.90.920.10:FF:000003">
    <property type="entry name" value="DNA primase"/>
    <property type="match status" value="1"/>
</dbReference>
<dbReference type="SUPFAM" id="SSF56747">
    <property type="entry name" value="Prim-pol domain"/>
    <property type="match status" value="1"/>
</dbReference>
<evidence type="ECO:0000256" key="11">
    <source>
        <dbReference type="SAM" id="MobiDB-lite"/>
    </source>
</evidence>
<dbReference type="AlphaFoldDB" id="A0AA36G000"/>
<dbReference type="InterPro" id="IPR002755">
    <property type="entry name" value="DNA_primase_S"/>
</dbReference>
<keyword evidence="7" id="KW-0479">Metal-binding</keyword>
<dbReference type="Proteomes" id="UP001177023">
    <property type="component" value="Unassembled WGS sequence"/>
</dbReference>
<keyword evidence="3 10" id="KW-0639">Primosome</keyword>
<reference evidence="12" key="1">
    <citation type="submission" date="2023-06" db="EMBL/GenBank/DDBJ databases">
        <authorList>
            <person name="Delattre M."/>
        </authorList>
    </citation>
    <scope>NUCLEOTIDE SEQUENCE</scope>
    <source>
        <strain evidence="12">AF72</strain>
    </source>
</reference>
<comment type="similarity">
    <text evidence="1 10">Belongs to the eukaryotic-type primase small subunit family.</text>
</comment>
<evidence type="ECO:0000256" key="7">
    <source>
        <dbReference type="ARBA" id="ARBA00022723"/>
    </source>
</evidence>